<dbReference type="InterPro" id="IPR011006">
    <property type="entry name" value="CheY-like_superfamily"/>
</dbReference>
<protein>
    <submittedName>
        <fullName evidence="4">Response regulator receiver protein</fullName>
    </submittedName>
</protein>
<keyword evidence="2" id="KW-0597">Phosphoprotein</keyword>
<dbReference type="SUPFAM" id="SSF52172">
    <property type="entry name" value="CheY-like"/>
    <property type="match status" value="1"/>
</dbReference>
<name>A0A290Z7R1_9PSEU</name>
<proteinExistence type="predicted"/>
<keyword evidence="1" id="KW-0378">Hydrolase</keyword>
<gene>
    <name evidence="4" type="ORF">CNX65_18720</name>
</gene>
<accession>A0A290Z7R1</accession>
<sequence length="523" mass="55934">MNLPQPTPAHILVVDDLEASRYITASWLRRGGHRITEAVTGGQALDLLDEVEFDLVVLDVNLPDMSGFDIAERIKGDPRTAAVPVVHVSAAHREAEDRITGLNRGADAYLTEPVDPGELLATVEAALRYYRARALAERLADRLAKLTGATLAVNAAQTFDDLAEAAARGTATVLDTPATALVPTPQGAVRSCQAEDGEVVLDTAPEDVLERQLGDGEVRLVEDPPWRPGHPAVVVAARRNQRRAPILLAVDPASAATDEDRNLLRQLAQATALAADGLRAFAEEHNLALTLQRSLLPRVLPTRPTLPMTARYVPASAHAEIGGDFYEVTELDDDRLLIAIGDVCGHSLEAATIMGEVRHALRAYAVEERDPAAILAKLDAMLQRYHPFRGITTLCLFLVDPADGSTLVANAGHIPPLLADESGARYLDEIRGPLLGVGLPRPPATPLVLPEGALVLLTTDGLVEHAGEDMDVGLDLLRESVSHGGDMDALCDRLLAELGQQKKDDIALLAFRRLGHLNGGEAG</sequence>
<dbReference type="Pfam" id="PF00072">
    <property type="entry name" value="Response_reg"/>
    <property type="match status" value="1"/>
</dbReference>
<organism evidence="4 5">
    <name type="scientific">Actinosynnema pretiosum</name>
    <dbReference type="NCBI Taxonomy" id="42197"/>
    <lineage>
        <taxon>Bacteria</taxon>
        <taxon>Bacillati</taxon>
        <taxon>Actinomycetota</taxon>
        <taxon>Actinomycetes</taxon>
        <taxon>Pseudonocardiales</taxon>
        <taxon>Pseudonocardiaceae</taxon>
        <taxon>Actinosynnema</taxon>
    </lineage>
</organism>
<feature type="domain" description="Response regulatory" evidence="3">
    <location>
        <begin position="10"/>
        <end position="127"/>
    </location>
</feature>
<dbReference type="PANTHER" id="PTHR43156">
    <property type="entry name" value="STAGE II SPORULATION PROTEIN E-RELATED"/>
    <property type="match status" value="1"/>
</dbReference>
<evidence type="ECO:0000256" key="2">
    <source>
        <dbReference type="PROSITE-ProRule" id="PRU00169"/>
    </source>
</evidence>
<dbReference type="SMART" id="SM00331">
    <property type="entry name" value="PP2C_SIG"/>
    <property type="match status" value="1"/>
</dbReference>
<dbReference type="AlphaFoldDB" id="A0A290Z7R1"/>
<feature type="modified residue" description="4-aspartylphosphate" evidence="2">
    <location>
        <position position="59"/>
    </location>
</feature>
<dbReference type="Pfam" id="PF07228">
    <property type="entry name" value="SpoIIE"/>
    <property type="match status" value="1"/>
</dbReference>
<dbReference type="Gene3D" id="3.60.40.10">
    <property type="entry name" value="PPM-type phosphatase domain"/>
    <property type="match status" value="1"/>
</dbReference>
<dbReference type="InterPro" id="IPR001789">
    <property type="entry name" value="Sig_transdc_resp-reg_receiver"/>
</dbReference>
<dbReference type="Gene3D" id="3.40.50.2300">
    <property type="match status" value="1"/>
</dbReference>
<dbReference type="PANTHER" id="PTHR43156:SF2">
    <property type="entry name" value="STAGE II SPORULATION PROTEIN E"/>
    <property type="match status" value="1"/>
</dbReference>
<dbReference type="InterPro" id="IPR052016">
    <property type="entry name" value="Bact_Sigma-Reg"/>
</dbReference>
<reference evidence="4" key="1">
    <citation type="submission" date="2017-09" db="EMBL/GenBank/DDBJ databases">
        <title>Complete Genome Sequence of ansamitocin-producing Bacterium Actinosynnema pretiosum X47.</title>
        <authorList>
            <person name="Cao G."/>
            <person name="Zong G."/>
            <person name="Zhong C."/>
            <person name="Fu J."/>
        </authorList>
    </citation>
    <scope>NUCLEOTIDE SEQUENCE [LARGE SCALE GENOMIC DNA]</scope>
    <source>
        <strain evidence="4">X47</strain>
    </source>
</reference>
<dbReference type="SMART" id="SM00448">
    <property type="entry name" value="REC"/>
    <property type="match status" value="1"/>
</dbReference>
<evidence type="ECO:0000259" key="3">
    <source>
        <dbReference type="PROSITE" id="PS50110"/>
    </source>
</evidence>
<dbReference type="InterPro" id="IPR001932">
    <property type="entry name" value="PPM-type_phosphatase-like_dom"/>
</dbReference>
<evidence type="ECO:0000256" key="1">
    <source>
        <dbReference type="ARBA" id="ARBA00022801"/>
    </source>
</evidence>
<dbReference type="EMBL" id="CP023445">
    <property type="protein sequence ID" value="ATE55067.1"/>
    <property type="molecule type" value="Genomic_DNA"/>
</dbReference>
<evidence type="ECO:0000313" key="5">
    <source>
        <dbReference type="Proteomes" id="UP000218505"/>
    </source>
</evidence>
<dbReference type="SUPFAM" id="SSF81606">
    <property type="entry name" value="PP2C-like"/>
    <property type="match status" value="1"/>
</dbReference>
<dbReference type="GO" id="GO:0000160">
    <property type="term" value="P:phosphorelay signal transduction system"/>
    <property type="evidence" value="ECO:0007669"/>
    <property type="project" value="InterPro"/>
</dbReference>
<dbReference type="GO" id="GO:0016791">
    <property type="term" value="F:phosphatase activity"/>
    <property type="evidence" value="ECO:0007669"/>
    <property type="project" value="TreeGrafter"/>
</dbReference>
<dbReference type="RefSeq" id="WP_096494816.1">
    <property type="nucleotide sequence ID" value="NZ_CP023445.1"/>
</dbReference>
<evidence type="ECO:0000313" key="4">
    <source>
        <dbReference type="EMBL" id="ATE55067.1"/>
    </source>
</evidence>
<keyword evidence="5" id="KW-1185">Reference proteome</keyword>
<dbReference type="Proteomes" id="UP000218505">
    <property type="component" value="Chromosome"/>
</dbReference>
<dbReference type="InterPro" id="IPR036457">
    <property type="entry name" value="PPM-type-like_dom_sf"/>
</dbReference>
<dbReference type="KEGG" id="apre:CNX65_18720"/>
<dbReference type="PROSITE" id="PS50110">
    <property type="entry name" value="RESPONSE_REGULATORY"/>
    <property type="match status" value="1"/>
</dbReference>